<dbReference type="PANTHER" id="PTHR24345">
    <property type="entry name" value="SERINE/THREONINE-PROTEIN KINASE PLK"/>
    <property type="match status" value="1"/>
</dbReference>
<dbReference type="SMART" id="SM00220">
    <property type="entry name" value="S_TKc"/>
    <property type="match status" value="1"/>
</dbReference>
<proteinExistence type="predicted"/>
<sequence>MLPSGTQFALARHGGIWRVGALLGEGGQGAVFELASETSPSAVLALKWYRPETAHPEQRAALNRLARQSAPSDSFLWPLEVLDGPRGGFGYVMPIRPATYAPIADLLTGRVDTPFSTVVRLCMGLADAFLKLHAQGLCYRDISLGNVFFHPATGEPLICDNDNVGIDGRDVARVLGTSRFMAPEIVRGTAQPSTSTDLYSLAVMIFYLLTFHHPLQGRRELSFECFDRAAERELFGLHPVFVFDPIDESNRPDPTVHRAVLDYWALYPSYLREDFVRAFTAGLHDPSQRVREGLWRAHLSRLLDSIVVCPCGRENLTEDGIPMAPCWSCDQELAPPVRLRFGSRVVALNADTRVTRHHLMRNYAYGVIVAQVVMHPTRPDVWGLQNLTAESWHAIGPDGVSREVPPQRSVGLVPGTEIDFGTITAVIER</sequence>
<gene>
    <name evidence="7" type="ORF">NOCA2150148</name>
</gene>
<keyword evidence="3" id="KW-0547">Nucleotide-binding</keyword>
<dbReference type="PROSITE" id="PS50011">
    <property type="entry name" value="PROTEIN_KINASE_DOM"/>
    <property type="match status" value="1"/>
</dbReference>
<dbReference type="Gene3D" id="1.10.510.10">
    <property type="entry name" value="Transferase(Phosphotransferase) domain 1"/>
    <property type="match status" value="1"/>
</dbReference>
<evidence type="ECO:0000313" key="7">
    <source>
        <dbReference type="EMBL" id="CUR54406.1"/>
    </source>
</evidence>
<evidence type="ECO:0000256" key="5">
    <source>
        <dbReference type="ARBA" id="ARBA00022840"/>
    </source>
</evidence>
<organism evidence="7">
    <name type="scientific">metagenome</name>
    <dbReference type="NCBI Taxonomy" id="256318"/>
    <lineage>
        <taxon>unclassified sequences</taxon>
        <taxon>metagenomes</taxon>
    </lineage>
</organism>
<feature type="domain" description="Protein kinase" evidence="6">
    <location>
        <begin position="17"/>
        <end position="378"/>
    </location>
</feature>
<keyword evidence="2" id="KW-0808">Transferase</keyword>
<accession>A0A2P2BXD9</accession>
<dbReference type="Pfam" id="PF00069">
    <property type="entry name" value="Pkinase"/>
    <property type="match status" value="1"/>
</dbReference>
<evidence type="ECO:0000256" key="1">
    <source>
        <dbReference type="ARBA" id="ARBA00022527"/>
    </source>
</evidence>
<keyword evidence="1 7" id="KW-0723">Serine/threonine-protein kinase</keyword>
<dbReference type="GO" id="GO:0004674">
    <property type="term" value="F:protein serine/threonine kinase activity"/>
    <property type="evidence" value="ECO:0007669"/>
    <property type="project" value="UniProtKB-KW"/>
</dbReference>
<name>A0A2P2BXD9_9ZZZZ</name>
<dbReference type="InterPro" id="IPR011009">
    <property type="entry name" value="Kinase-like_dom_sf"/>
</dbReference>
<keyword evidence="4 7" id="KW-0418">Kinase</keyword>
<dbReference type="GO" id="GO:0005524">
    <property type="term" value="F:ATP binding"/>
    <property type="evidence" value="ECO:0007669"/>
    <property type="project" value="UniProtKB-KW"/>
</dbReference>
<evidence type="ECO:0000256" key="2">
    <source>
        <dbReference type="ARBA" id="ARBA00022679"/>
    </source>
</evidence>
<dbReference type="EMBL" id="CZKA01000007">
    <property type="protein sequence ID" value="CUR54406.1"/>
    <property type="molecule type" value="Genomic_DNA"/>
</dbReference>
<dbReference type="SUPFAM" id="SSF56112">
    <property type="entry name" value="Protein kinase-like (PK-like)"/>
    <property type="match status" value="1"/>
</dbReference>
<protein>
    <submittedName>
        <fullName evidence="7">Putative Serine/threonine protein kinase</fullName>
    </submittedName>
</protein>
<keyword evidence="5" id="KW-0067">ATP-binding</keyword>
<evidence type="ECO:0000256" key="4">
    <source>
        <dbReference type="ARBA" id="ARBA00022777"/>
    </source>
</evidence>
<evidence type="ECO:0000259" key="6">
    <source>
        <dbReference type="PROSITE" id="PS50011"/>
    </source>
</evidence>
<dbReference type="GO" id="GO:0005634">
    <property type="term" value="C:nucleus"/>
    <property type="evidence" value="ECO:0007669"/>
    <property type="project" value="TreeGrafter"/>
</dbReference>
<reference evidence="7" key="1">
    <citation type="submission" date="2015-08" db="EMBL/GenBank/DDBJ databases">
        <authorList>
            <person name="Babu N.S."/>
            <person name="Beckwith C.J."/>
            <person name="Beseler K.G."/>
            <person name="Brison A."/>
            <person name="Carone J.V."/>
            <person name="Caskin T.P."/>
            <person name="Diamond M."/>
            <person name="Durham M.E."/>
            <person name="Foxe J.M."/>
            <person name="Go M."/>
            <person name="Henderson B.A."/>
            <person name="Jones I.B."/>
            <person name="McGettigan J.A."/>
            <person name="Micheletti S.J."/>
            <person name="Nasrallah M.E."/>
            <person name="Ortiz D."/>
            <person name="Piller C.R."/>
            <person name="Privatt S.R."/>
            <person name="Schneider S.L."/>
            <person name="Sharp S."/>
            <person name="Smith T.C."/>
            <person name="Stanton J.D."/>
            <person name="Ullery H.E."/>
            <person name="Wilson R.J."/>
            <person name="Serrano M.G."/>
            <person name="Buck G."/>
            <person name="Lee V."/>
            <person name="Wang Y."/>
            <person name="Carvalho R."/>
            <person name="Voegtly L."/>
            <person name="Shi R."/>
            <person name="Duckworth R."/>
            <person name="Johnson A."/>
            <person name="Loviza R."/>
            <person name="Walstead R."/>
            <person name="Shah Z."/>
            <person name="Kiflezghi M."/>
            <person name="Wade K."/>
            <person name="Ball S.L."/>
            <person name="Bradley K.W."/>
            <person name="Asai D.J."/>
            <person name="Bowman C.A."/>
            <person name="Russell D.A."/>
            <person name="Pope W.H."/>
            <person name="Jacobs-Sera D."/>
            <person name="Hendrix R.W."/>
            <person name="Hatfull G.F."/>
        </authorList>
    </citation>
    <scope>NUCLEOTIDE SEQUENCE</scope>
</reference>
<dbReference type="PANTHER" id="PTHR24345:SF0">
    <property type="entry name" value="CELL CYCLE SERINE_THREONINE-PROTEIN KINASE CDC5_MSD2"/>
    <property type="match status" value="1"/>
</dbReference>
<evidence type="ECO:0000256" key="3">
    <source>
        <dbReference type="ARBA" id="ARBA00022741"/>
    </source>
</evidence>
<dbReference type="InterPro" id="IPR000719">
    <property type="entry name" value="Prot_kinase_dom"/>
</dbReference>
<dbReference type="AlphaFoldDB" id="A0A2P2BXD9"/>